<dbReference type="EMBL" id="MPUK01000002">
    <property type="protein sequence ID" value="ONH69166.1"/>
    <property type="molecule type" value="Genomic_DNA"/>
</dbReference>
<feature type="binding site" evidence="5">
    <location>
        <position position="254"/>
    </location>
    <ligand>
        <name>NAD(+)</name>
        <dbReference type="ChEBI" id="CHEBI:57540"/>
    </ligand>
</feature>
<feature type="binding site" evidence="5">
    <location>
        <begin position="172"/>
        <end position="173"/>
    </location>
    <ligand>
        <name>NAD(+)</name>
        <dbReference type="ChEBI" id="CHEBI:57540"/>
    </ligand>
</feature>
<dbReference type="InterPro" id="IPR006139">
    <property type="entry name" value="D-isomer_2_OHA_DH_cat_dom"/>
</dbReference>
<dbReference type="GO" id="GO:0042183">
    <property type="term" value="P:formate catabolic process"/>
    <property type="evidence" value="ECO:0007669"/>
    <property type="project" value="UniProtKB-UniRule"/>
</dbReference>
<dbReference type="SUPFAM" id="SSF52283">
    <property type="entry name" value="Formate/glycerate dehydrogenase catalytic domain-like"/>
    <property type="match status" value="1"/>
</dbReference>
<dbReference type="PANTHER" id="PTHR42938">
    <property type="entry name" value="FORMATE DEHYDROGENASE 1"/>
    <property type="match status" value="1"/>
</dbReference>
<gene>
    <name evidence="9" type="ORF">BON22_1514</name>
    <name evidence="8" type="ORF">CYFA0S_01e19504g</name>
</gene>
<keyword evidence="4 5" id="KW-0520">NAD</keyword>
<dbReference type="Gene3D" id="3.40.50.720">
    <property type="entry name" value="NAD(P)-binding Rossmann-like Domain"/>
    <property type="match status" value="2"/>
</dbReference>
<feature type="binding site" evidence="5">
    <location>
        <position position="280"/>
    </location>
    <ligand>
        <name>NAD(+)</name>
        <dbReference type="ChEBI" id="CHEBI:57540"/>
    </ligand>
</feature>
<dbReference type="InterPro" id="IPR006140">
    <property type="entry name" value="D-isomer_DH_NAD-bd"/>
</dbReference>
<keyword evidence="10" id="KW-1185">Reference proteome</keyword>
<evidence type="ECO:0000256" key="1">
    <source>
        <dbReference type="ARBA" id="ARBA00000455"/>
    </source>
</evidence>
<protein>
    <recommendedName>
        <fullName evidence="2 5">Formate dehydrogenase</fullName>
        <shortName evidence="5">FDH</shortName>
        <ecNumber evidence="2 5">1.17.1.9</ecNumber>
    </recommendedName>
    <alternativeName>
        <fullName evidence="5">NAD-dependent formate dehydrogenase</fullName>
    </alternativeName>
</protein>
<dbReference type="GO" id="GO:0016616">
    <property type="term" value="F:oxidoreductase activity, acting on the CH-OH group of donors, NAD or NADP as acceptor"/>
    <property type="evidence" value="ECO:0007669"/>
    <property type="project" value="InterPro"/>
</dbReference>
<accession>A0A061ATE4</accession>
<feature type="binding site" evidence="5">
    <location>
        <position position="91"/>
    </location>
    <ligand>
        <name>substrate</name>
    </ligand>
</feature>
<dbReference type="Proteomes" id="UP000189513">
    <property type="component" value="Unassembled WGS sequence"/>
</dbReference>
<dbReference type="FunFam" id="3.40.50.720:FF:000057">
    <property type="entry name" value="Formate dehydrogenase"/>
    <property type="match status" value="1"/>
</dbReference>
<dbReference type="SUPFAM" id="SSF51735">
    <property type="entry name" value="NAD(P)-binding Rossmann-fold domains"/>
    <property type="match status" value="1"/>
</dbReference>
<dbReference type="PROSITE" id="PS00065">
    <property type="entry name" value="D_2_HYDROXYACID_DH_1"/>
    <property type="match status" value="1"/>
</dbReference>
<reference evidence="9" key="3">
    <citation type="submission" date="2017-01" db="EMBL/GenBank/DDBJ databases">
        <authorList>
            <person name="Mah S.A."/>
            <person name="Swanson W.J."/>
            <person name="Moy G.W."/>
            <person name="Vacquier V.D."/>
        </authorList>
    </citation>
    <scope>NUCLEOTIDE SEQUENCE [LARGE SCALE GENOMIC DNA]</scope>
    <source>
        <strain evidence="9">65</strain>
    </source>
</reference>
<comment type="subcellular location">
    <subcellularLocation>
        <location evidence="5">Cytoplasm</location>
    </subcellularLocation>
</comment>
<dbReference type="NCBIfam" id="NF005750">
    <property type="entry name" value="PRK07574.1"/>
    <property type="match status" value="1"/>
</dbReference>
<feature type="binding site" evidence="5">
    <location>
        <position position="118"/>
    </location>
    <ligand>
        <name>NAD(+)</name>
        <dbReference type="ChEBI" id="CHEBI:57540"/>
    </ligand>
</feature>
<dbReference type="EMBL" id="LK052886">
    <property type="protein sequence ID" value="CDR37951.1"/>
    <property type="molecule type" value="Genomic_DNA"/>
</dbReference>
<feature type="binding site" evidence="5">
    <location>
        <begin position="309"/>
        <end position="312"/>
    </location>
    <ligand>
        <name>NAD(+)</name>
        <dbReference type="ChEBI" id="CHEBI:57540"/>
    </ligand>
</feature>
<dbReference type="GO" id="GO:0051287">
    <property type="term" value="F:NAD binding"/>
    <property type="evidence" value="ECO:0007669"/>
    <property type="project" value="InterPro"/>
</dbReference>
<feature type="site" description="Important for catalytic activity" evidence="5">
    <location>
        <position position="256"/>
    </location>
</feature>
<dbReference type="InterPro" id="IPR033689">
    <property type="entry name" value="FDH_NAD-dep"/>
</dbReference>
<dbReference type="VEuPathDB" id="FungiDB:BON22_1514"/>
<dbReference type="EC" id="1.17.1.9" evidence="2 5"/>
<dbReference type="Pfam" id="PF02826">
    <property type="entry name" value="2-Hacid_dh_C"/>
    <property type="match status" value="1"/>
</dbReference>
<evidence type="ECO:0000259" key="6">
    <source>
        <dbReference type="Pfam" id="PF00389"/>
    </source>
</evidence>
<feature type="binding site" evidence="5">
    <location>
        <position position="117"/>
    </location>
    <ligand>
        <name>substrate</name>
    </ligand>
</feature>
<evidence type="ECO:0000313" key="8">
    <source>
        <dbReference type="EMBL" id="CDR37951.1"/>
    </source>
</evidence>
<feature type="binding site" evidence="5">
    <location>
        <position position="355"/>
    </location>
    <ligand>
        <name>NAD(+)</name>
        <dbReference type="ChEBI" id="CHEBI:57540"/>
    </ligand>
</feature>
<feature type="binding site" evidence="5">
    <location>
        <position position="193"/>
    </location>
    <ligand>
        <name>NAD(+)</name>
        <dbReference type="ChEBI" id="CHEBI:57540"/>
    </ligand>
</feature>
<dbReference type="InterPro" id="IPR029753">
    <property type="entry name" value="D-isomer_DH_CS"/>
</dbReference>
<feature type="domain" description="D-isomer specific 2-hydroxyacid dehydrogenase NAD-binding" evidence="7">
    <location>
        <begin position="128"/>
        <end position="311"/>
    </location>
</feature>
<comment type="subunit">
    <text evidence="5">Homodimer.</text>
</comment>
<evidence type="ECO:0000256" key="2">
    <source>
        <dbReference type="ARBA" id="ARBA00013128"/>
    </source>
</evidence>
<reference evidence="10" key="2">
    <citation type="journal article" date="2017" name="Genome Announc.">
        <title>Genome sequences of Cyberlindnera fabianii 65, Pichia kudriavzevii 129, and Saccharomyces cerevisiae 131 isolated from fermented masau fruits in Zimbabwe.</title>
        <authorList>
            <person name="van Rijswijck I.M.H."/>
            <person name="Derks M.F.L."/>
            <person name="Abee T."/>
            <person name="de Ridder D."/>
            <person name="Smid E.J."/>
        </authorList>
    </citation>
    <scope>NUCLEOTIDE SEQUENCE [LARGE SCALE GENOMIC DNA]</scope>
    <source>
        <strain evidence="10">65</strain>
    </source>
</reference>
<dbReference type="Pfam" id="PF00389">
    <property type="entry name" value="2-Hacid_dh"/>
    <property type="match status" value="1"/>
</dbReference>
<comment type="function">
    <text evidence="5">Catalyzes the NAD(+)-dependent oxidation of formate to carbon dioxide. Formate oxidation is the final step in the methanol oxidation pathway in methylotrophic microorganisms. Has a role in the detoxification of exogenous formate in non-methylotrophic organisms.</text>
</comment>
<keyword evidence="3 5" id="KW-0560">Oxidoreductase</keyword>
<comment type="catalytic activity">
    <reaction evidence="1 5">
        <text>formate + NAD(+) = CO2 + NADH</text>
        <dbReference type="Rhea" id="RHEA:15985"/>
        <dbReference type="ChEBI" id="CHEBI:15740"/>
        <dbReference type="ChEBI" id="CHEBI:16526"/>
        <dbReference type="ChEBI" id="CHEBI:57540"/>
        <dbReference type="ChEBI" id="CHEBI:57945"/>
        <dbReference type="EC" id="1.17.1.9"/>
    </reaction>
</comment>
<dbReference type="InterPro" id="IPR029752">
    <property type="entry name" value="D-isomer_DH_CS1"/>
</dbReference>
<feature type="domain" description="D-isomer specific 2-hydroxyacid dehydrogenase catalytic" evidence="6">
    <location>
        <begin position="50"/>
        <end position="335"/>
    </location>
</feature>
<dbReference type="PROSITE" id="PS00670">
    <property type="entry name" value="D_2_HYDROXYACID_DH_2"/>
    <property type="match status" value="1"/>
</dbReference>
<sequence>MSAGKVLAILFKGGEYNVPKLLGSAENALGIQKFLADNGRSLYSTSDKGVEIDEHIKDAEIIISTPFNPAYISKERLESAKNLKLLITAGVGSDHIDLDYINKSGRKISVLEVTGSNTTSVAEHVLLTILALVKNFIPAHEDAIAGGWNIAKISRDAYDLEGKTVATIGAGRIGYKVLERLYPFKPKELLYYDYQPLSKELESKVNARRVDTVEELVSQADIVTINAPLHAGTKGLVNKELLSKFKPGSLLVNTARGAICDAQAVADAVKSGQLRGYGGDVWYPQPAPLDHPWRNFTNKYGGGNAMTPHVSGSNLDAQARYSEGVKNILTSYFTGKLDYRPQDVILLDGEYVTKSYGADKKVVGLK</sequence>
<dbReference type="STRING" id="36022.A0A061ATE4"/>
<keyword evidence="5" id="KW-0963">Cytoplasm</keyword>
<dbReference type="InterPro" id="IPR036291">
    <property type="entry name" value="NAD(P)-bd_dom_sf"/>
</dbReference>
<organism evidence="8">
    <name type="scientific">Cyberlindnera fabianii</name>
    <name type="common">Yeast</name>
    <name type="synonym">Hansenula fabianii</name>
    <dbReference type="NCBI Taxonomy" id="36022"/>
    <lineage>
        <taxon>Eukaryota</taxon>
        <taxon>Fungi</taxon>
        <taxon>Dikarya</taxon>
        <taxon>Ascomycota</taxon>
        <taxon>Saccharomycotina</taxon>
        <taxon>Saccharomycetes</taxon>
        <taxon>Phaffomycetales</taxon>
        <taxon>Phaffomycetaceae</taxon>
        <taxon>Cyberlindnera</taxon>
    </lineage>
</organism>
<dbReference type="PROSITE" id="PS00671">
    <property type="entry name" value="D_2_HYDROXYACID_DH_3"/>
    <property type="match status" value="1"/>
</dbReference>
<evidence type="ECO:0000256" key="4">
    <source>
        <dbReference type="ARBA" id="ARBA00023027"/>
    </source>
</evidence>
<comment type="similarity">
    <text evidence="5">Belongs to the D-isomer specific 2-hydroxyacid dehydrogenase family. FDH subfamily.</text>
</comment>
<dbReference type="OrthoDB" id="418179at2759"/>
<dbReference type="AlphaFoldDB" id="A0A061ATE4"/>
<dbReference type="PANTHER" id="PTHR42938:SF9">
    <property type="entry name" value="FORMATE DEHYDROGENASE 1"/>
    <property type="match status" value="1"/>
</dbReference>
<dbReference type="GO" id="GO:0008863">
    <property type="term" value="F:formate dehydrogenase (NAD+) activity"/>
    <property type="evidence" value="ECO:0007669"/>
    <property type="project" value="UniProtKB-UniRule"/>
</dbReference>
<evidence type="ECO:0000259" key="7">
    <source>
        <dbReference type="Pfam" id="PF02826"/>
    </source>
</evidence>
<feature type="binding site" evidence="5">
    <location>
        <begin position="228"/>
        <end position="232"/>
    </location>
    <ligand>
        <name>NAD(+)</name>
        <dbReference type="ChEBI" id="CHEBI:57540"/>
    </ligand>
</feature>
<reference evidence="8" key="1">
    <citation type="journal article" date="2014" name="Genome Announc.">
        <title>Genome sequence of the yeast Cyberlindnera fabianii (Hansenula fabianii).</title>
        <authorList>
            <person name="Freel K.C."/>
            <person name="Sarilar V."/>
            <person name="Neuveglise C."/>
            <person name="Devillers H."/>
            <person name="Friedrich A."/>
            <person name="Schacherer J."/>
        </authorList>
    </citation>
    <scope>NUCLEOTIDE SEQUENCE</scope>
    <source>
        <strain evidence="8">YJS4271</strain>
    </source>
</reference>
<evidence type="ECO:0000313" key="9">
    <source>
        <dbReference type="EMBL" id="ONH69166.1"/>
    </source>
</evidence>
<proteinExistence type="inferred from homology"/>
<name>A0A061ATE4_CYBFA</name>
<dbReference type="GO" id="GO:0005829">
    <property type="term" value="C:cytosol"/>
    <property type="evidence" value="ECO:0007669"/>
    <property type="project" value="TreeGrafter"/>
</dbReference>
<evidence type="ECO:0000256" key="3">
    <source>
        <dbReference type="ARBA" id="ARBA00023002"/>
    </source>
</evidence>
<evidence type="ECO:0000256" key="5">
    <source>
        <dbReference type="HAMAP-Rule" id="MF_03210"/>
    </source>
</evidence>
<feature type="site" description="Important for catalytic activity" evidence="5">
    <location>
        <position position="309"/>
    </location>
</feature>
<dbReference type="HAMAP" id="MF_03210">
    <property type="entry name" value="Formate_dehydrogenase"/>
    <property type="match status" value="1"/>
</dbReference>
<dbReference type="OMA" id="HYTDRHR"/>
<evidence type="ECO:0000313" key="10">
    <source>
        <dbReference type="Proteomes" id="UP000189513"/>
    </source>
</evidence>